<dbReference type="GO" id="GO:0020037">
    <property type="term" value="F:heme binding"/>
    <property type="evidence" value="ECO:0007669"/>
    <property type="project" value="UniProtKB-UniRule"/>
</dbReference>
<evidence type="ECO:0000256" key="7">
    <source>
        <dbReference type="ARBA" id="ARBA00023136"/>
    </source>
</evidence>
<evidence type="ECO:0000256" key="3">
    <source>
        <dbReference type="ARBA" id="ARBA00022617"/>
    </source>
</evidence>
<evidence type="ECO:0000259" key="9">
    <source>
        <dbReference type="Pfam" id="PF01794"/>
    </source>
</evidence>
<comment type="function">
    <text evidence="8">Part of the MsrPQ system that repairs oxidized periplasmic proteins containing methionine sulfoxide residues (Met-O), using respiratory chain electrons. Thus protects these proteins from oxidative-stress damage caused by reactive species of oxygen and chlorine generated by the host defense mechanisms. MsrPQ is essential for the maintenance of envelope integrity under bleach stress, rescuing a wide series of structurally unrelated periplasmic proteins from methionine oxidation. MsrQ provides electrons for reduction to the reductase catalytic subunit MsrP, using the quinone pool of the respiratory chain.</text>
</comment>
<reference evidence="10 11" key="1">
    <citation type="submission" date="2019-04" db="EMBL/GenBank/DDBJ databases">
        <title>Thalassotalea guangxiensis sp. nov., isolated from sediment of the coastal wetland.</title>
        <authorList>
            <person name="Zheng S."/>
            <person name="Zhang D."/>
        </authorList>
    </citation>
    <scope>NUCLEOTIDE SEQUENCE [LARGE SCALE GENOMIC DNA]</scope>
    <source>
        <strain evidence="10 11">ZS-4</strain>
    </source>
</reference>
<feature type="transmembrane region" description="Helical" evidence="8">
    <location>
        <begin position="12"/>
        <end position="34"/>
    </location>
</feature>
<dbReference type="OrthoDB" id="9788328at2"/>
<comment type="subunit">
    <text evidence="8">Heterodimer of a catalytic subunit (MsrP) and a heme-binding subunit (MsrQ).</text>
</comment>
<evidence type="ECO:0000256" key="1">
    <source>
        <dbReference type="ARBA" id="ARBA00004141"/>
    </source>
</evidence>
<name>A0A4U1BBG0_9GAMM</name>
<dbReference type="GO" id="GO:0030091">
    <property type="term" value="P:protein repair"/>
    <property type="evidence" value="ECO:0007669"/>
    <property type="project" value="UniProtKB-UniRule"/>
</dbReference>
<evidence type="ECO:0000313" key="11">
    <source>
        <dbReference type="Proteomes" id="UP000307999"/>
    </source>
</evidence>
<evidence type="ECO:0000256" key="6">
    <source>
        <dbReference type="ARBA" id="ARBA00023004"/>
    </source>
</evidence>
<comment type="cofactor">
    <cofactor evidence="8">
        <name>FMN</name>
        <dbReference type="ChEBI" id="CHEBI:58210"/>
    </cofactor>
    <text evidence="8">Binds 1 FMN per subunit.</text>
</comment>
<keyword evidence="8" id="KW-0285">Flavoprotein</keyword>
<keyword evidence="8" id="KW-0249">Electron transport</keyword>
<comment type="subcellular location">
    <subcellularLocation>
        <location evidence="8">Cell membrane</location>
        <topology evidence="8">Multi-pass membrane protein</topology>
    </subcellularLocation>
    <subcellularLocation>
        <location evidence="1">Membrane</location>
        <topology evidence="1">Multi-pass membrane protein</topology>
    </subcellularLocation>
</comment>
<evidence type="ECO:0000256" key="8">
    <source>
        <dbReference type="HAMAP-Rule" id="MF_01207"/>
    </source>
</evidence>
<dbReference type="InterPro" id="IPR013130">
    <property type="entry name" value="Fe3_Rdtase_TM_dom"/>
</dbReference>
<dbReference type="GO" id="GO:0016679">
    <property type="term" value="F:oxidoreductase activity, acting on diphenols and related substances as donors"/>
    <property type="evidence" value="ECO:0007669"/>
    <property type="project" value="TreeGrafter"/>
</dbReference>
<dbReference type="GO" id="GO:0010181">
    <property type="term" value="F:FMN binding"/>
    <property type="evidence" value="ECO:0007669"/>
    <property type="project" value="UniProtKB-UniRule"/>
</dbReference>
<evidence type="ECO:0000313" key="10">
    <source>
        <dbReference type="EMBL" id="TKB47508.1"/>
    </source>
</evidence>
<keyword evidence="11" id="KW-1185">Reference proteome</keyword>
<evidence type="ECO:0000256" key="5">
    <source>
        <dbReference type="ARBA" id="ARBA00022989"/>
    </source>
</evidence>
<feature type="transmembrane region" description="Helical" evidence="8">
    <location>
        <begin position="175"/>
        <end position="192"/>
    </location>
</feature>
<keyword evidence="3 8" id="KW-0349">Heme</keyword>
<keyword evidence="7 8" id="KW-0472">Membrane</keyword>
<sequence length="210" mass="24408">MMTRRPSRAALIAAKICIHLTALSWVGYYYFLAITDQLGSDPVKGIIHFTGMSALNMLLLTLAVSPLARNFNLPWLLGFRRLLGLYVFFFACLHLLNFILFELQLDFSLFIDEVIERPYITLGMLAFVILTALAITSFRHLKRKMGRHWQTLHNLIYAAVILVVIHFYWSVKSDITEPVIYILLIIGLLLFRRQKLSYYLRRKVARISQQ</sequence>
<dbReference type="GO" id="GO:0046872">
    <property type="term" value="F:metal ion binding"/>
    <property type="evidence" value="ECO:0007669"/>
    <property type="project" value="UniProtKB-KW"/>
</dbReference>
<keyword evidence="8" id="KW-0479">Metal-binding</keyword>
<dbReference type="Proteomes" id="UP000307999">
    <property type="component" value="Unassembled WGS sequence"/>
</dbReference>
<dbReference type="EMBL" id="SWDB01000003">
    <property type="protein sequence ID" value="TKB47508.1"/>
    <property type="molecule type" value="Genomic_DNA"/>
</dbReference>
<feature type="transmembrane region" description="Helical" evidence="8">
    <location>
        <begin position="119"/>
        <end position="139"/>
    </location>
</feature>
<feature type="transmembrane region" description="Helical" evidence="8">
    <location>
        <begin position="151"/>
        <end position="169"/>
    </location>
</feature>
<dbReference type="InterPro" id="IPR022837">
    <property type="entry name" value="MsrQ-like"/>
</dbReference>
<evidence type="ECO:0000256" key="2">
    <source>
        <dbReference type="ARBA" id="ARBA00022448"/>
    </source>
</evidence>
<keyword evidence="5 8" id="KW-1133">Transmembrane helix</keyword>
<dbReference type="PANTHER" id="PTHR36964">
    <property type="entry name" value="PROTEIN-METHIONINE-SULFOXIDE REDUCTASE HEME-BINDING SUBUNIT MSRQ"/>
    <property type="match status" value="1"/>
</dbReference>
<evidence type="ECO:0000256" key="4">
    <source>
        <dbReference type="ARBA" id="ARBA00022692"/>
    </source>
</evidence>
<proteinExistence type="inferred from homology"/>
<dbReference type="GO" id="GO:0005886">
    <property type="term" value="C:plasma membrane"/>
    <property type="evidence" value="ECO:0007669"/>
    <property type="project" value="UniProtKB-SubCell"/>
</dbReference>
<feature type="transmembrane region" description="Helical" evidence="8">
    <location>
        <begin position="46"/>
        <end position="67"/>
    </location>
</feature>
<dbReference type="RefSeq" id="WP_136734319.1">
    <property type="nucleotide sequence ID" value="NZ_SWDB01000003.1"/>
</dbReference>
<feature type="domain" description="Ferric oxidoreductase" evidence="9">
    <location>
        <begin position="52"/>
        <end position="164"/>
    </location>
</feature>
<feature type="transmembrane region" description="Helical" evidence="8">
    <location>
        <begin position="79"/>
        <end position="99"/>
    </location>
</feature>
<dbReference type="HAMAP" id="MF_01207">
    <property type="entry name" value="MsrQ"/>
    <property type="match status" value="1"/>
</dbReference>
<keyword evidence="4 8" id="KW-0812">Transmembrane</keyword>
<dbReference type="NCBIfam" id="NF003831">
    <property type="entry name" value="PRK05419.1-2"/>
    <property type="match status" value="1"/>
</dbReference>
<gene>
    <name evidence="8 10" type="primary">msrQ</name>
    <name evidence="10" type="ORF">E8M12_01610</name>
</gene>
<keyword evidence="6 8" id="KW-0408">Iron</keyword>
<protein>
    <recommendedName>
        <fullName evidence="8">Protein-methionine-sulfoxide reductase heme-binding subunit MsrQ</fullName>
    </recommendedName>
    <alternativeName>
        <fullName evidence="8">Flavocytochrome MsrQ</fullName>
    </alternativeName>
</protein>
<dbReference type="Pfam" id="PF01794">
    <property type="entry name" value="Ferric_reduct"/>
    <property type="match status" value="1"/>
</dbReference>
<organism evidence="10 11">
    <name type="scientific">Thalassotalea mangrovi</name>
    <dbReference type="NCBI Taxonomy" id="2572245"/>
    <lineage>
        <taxon>Bacteria</taxon>
        <taxon>Pseudomonadati</taxon>
        <taxon>Pseudomonadota</taxon>
        <taxon>Gammaproteobacteria</taxon>
        <taxon>Alteromonadales</taxon>
        <taxon>Colwelliaceae</taxon>
        <taxon>Thalassotalea</taxon>
    </lineage>
</organism>
<keyword evidence="8" id="KW-1003">Cell membrane</keyword>
<keyword evidence="8" id="KW-0288">FMN</keyword>
<dbReference type="AlphaFoldDB" id="A0A4U1BBG0"/>
<comment type="similarity">
    <text evidence="8">Belongs to the MsrQ family.</text>
</comment>
<dbReference type="GO" id="GO:0009055">
    <property type="term" value="F:electron transfer activity"/>
    <property type="evidence" value="ECO:0007669"/>
    <property type="project" value="UniProtKB-UniRule"/>
</dbReference>
<keyword evidence="2 8" id="KW-0813">Transport</keyword>
<comment type="caution">
    <text evidence="10">The sequence shown here is derived from an EMBL/GenBank/DDBJ whole genome shotgun (WGS) entry which is preliminary data.</text>
</comment>
<comment type="cofactor">
    <cofactor evidence="8">
        <name>heme b</name>
        <dbReference type="ChEBI" id="CHEBI:60344"/>
    </cofactor>
    <text evidence="8">Binds 1 heme b (iron(II)-protoporphyrin IX) group per subunit.</text>
</comment>
<dbReference type="PANTHER" id="PTHR36964:SF1">
    <property type="entry name" value="PROTEIN-METHIONINE-SULFOXIDE REDUCTASE HEME-BINDING SUBUNIT MSRQ"/>
    <property type="match status" value="1"/>
</dbReference>
<accession>A0A4U1BBG0</accession>